<dbReference type="EMBL" id="FOSG01000023">
    <property type="protein sequence ID" value="SFL64596.1"/>
    <property type="molecule type" value="Genomic_DNA"/>
</dbReference>
<name>A0A1I4JEP4_9ACTN</name>
<keyword evidence="1" id="KW-0540">Nuclease</keyword>
<keyword evidence="4" id="KW-0460">Magnesium</keyword>
<protein>
    <submittedName>
        <fullName evidence="6">PIN domain-containing protein</fullName>
    </submittedName>
</protein>
<evidence type="ECO:0000256" key="4">
    <source>
        <dbReference type="ARBA" id="ARBA00022842"/>
    </source>
</evidence>
<dbReference type="Pfam" id="PF01850">
    <property type="entry name" value="PIN"/>
    <property type="match status" value="1"/>
</dbReference>
<dbReference type="Proteomes" id="UP000198928">
    <property type="component" value="Unassembled WGS sequence"/>
</dbReference>
<dbReference type="AlphaFoldDB" id="A0A1I4JEP4"/>
<organism evidence="6 7">
    <name type="scientific">Streptomyces pini</name>
    <dbReference type="NCBI Taxonomy" id="1520580"/>
    <lineage>
        <taxon>Bacteria</taxon>
        <taxon>Bacillati</taxon>
        <taxon>Actinomycetota</taxon>
        <taxon>Actinomycetes</taxon>
        <taxon>Kitasatosporales</taxon>
        <taxon>Streptomycetaceae</taxon>
        <taxon>Streptomyces</taxon>
    </lineage>
</organism>
<reference evidence="7" key="1">
    <citation type="submission" date="2016-10" db="EMBL/GenBank/DDBJ databases">
        <authorList>
            <person name="Varghese N."/>
            <person name="Submissions S."/>
        </authorList>
    </citation>
    <scope>NUCLEOTIDE SEQUENCE [LARGE SCALE GENOMIC DNA]</scope>
    <source>
        <strain evidence="7">PL19</strain>
    </source>
</reference>
<dbReference type="Gene3D" id="3.40.50.1010">
    <property type="entry name" value="5'-nuclease"/>
    <property type="match status" value="1"/>
</dbReference>
<dbReference type="InterPro" id="IPR029060">
    <property type="entry name" value="PIN-like_dom_sf"/>
</dbReference>
<evidence type="ECO:0000256" key="1">
    <source>
        <dbReference type="ARBA" id="ARBA00022722"/>
    </source>
</evidence>
<keyword evidence="7" id="KW-1185">Reference proteome</keyword>
<dbReference type="InterPro" id="IPR002716">
    <property type="entry name" value="PIN_dom"/>
</dbReference>
<keyword evidence="2" id="KW-0479">Metal-binding</keyword>
<gene>
    <name evidence="6" type="ORF">SAMN05192584_12357</name>
</gene>
<dbReference type="GO" id="GO:0046872">
    <property type="term" value="F:metal ion binding"/>
    <property type="evidence" value="ECO:0007669"/>
    <property type="project" value="UniProtKB-KW"/>
</dbReference>
<proteinExistence type="predicted"/>
<evidence type="ECO:0000313" key="6">
    <source>
        <dbReference type="EMBL" id="SFL64596.1"/>
    </source>
</evidence>
<accession>A0A1I4JEP4</accession>
<keyword evidence="3" id="KW-0378">Hydrolase</keyword>
<evidence type="ECO:0000256" key="2">
    <source>
        <dbReference type="ARBA" id="ARBA00022723"/>
    </source>
</evidence>
<feature type="domain" description="PIN" evidence="5">
    <location>
        <begin position="7"/>
        <end position="120"/>
    </location>
</feature>
<dbReference type="OrthoDB" id="3292949at2"/>
<dbReference type="GO" id="GO:0004518">
    <property type="term" value="F:nuclease activity"/>
    <property type="evidence" value="ECO:0007669"/>
    <property type="project" value="UniProtKB-KW"/>
</dbReference>
<evidence type="ECO:0000256" key="3">
    <source>
        <dbReference type="ARBA" id="ARBA00022801"/>
    </source>
</evidence>
<sequence length="130" mass="14197">MSGTLVLDSEALSKLSRRHRDMTVWLDVARRLDLLVVTSAATLVEARDPKVPQAAFDHAVSLAKVRPITEEIARTASRLLAAENLHGHKYAIDAMLAATAHAEHGDVTVITSDTDDLRRLCLPRIAVEPV</sequence>
<evidence type="ECO:0000313" key="7">
    <source>
        <dbReference type="Proteomes" id="UP000198928"/>
    </source>
</evidence>
<dbReference type="SUPFAM" id="SSF88723">
    <property type="entry name" value="PIN domain-like"/>
    <property type="match status" value="1"/>
</dbReference>
<dbReference type="GO" id="GO:0016787">
    <property type="term" value="F:hydrolase activity"/>
    <property type="evidence" value="ECO:0007669"/>
    <property type="project" value="UniProtKB-KW"/>
</dbReference>
<dbReference type="RefSeq" id="WP_093851923.1">
    <property type="nucleotide sequence ID" value="NZ_FOSG01000023.1"/>
</dbReference>
<evidence type="ECO:0000259" key="5">
    <source>
        <dbReference type="Pfam" id="PF01850"/>
    </source>
</evidence>